<protein>
    <recommendedName>
        <fullName evidence="3">Lipopolysaccharide kinase (Kdo/WaaP) family protein</fullName>
    </recommendedName>
</protein>
<gene>
    <name evidence="1" type="ORF">HER31_16495</name>
</gene>
<dbReference type="Proteomes" id="UP000501602">
    <property type="component" value="Chromosome"/>
</dbReference>
<sequence length="260" mass="30238">MKNNNLKFFKKDSWHVWYDVSIADSIPSLLLNLSGQHMVEPDMIIKNDNLKTIFRHQSNINLIIKHQKYIKLKYLIRANLNKNKKLTVKNEGMLRTEWANNLHLQSKGIPIAKPIAFVEKKTAGIITEQAYIAEEIKTIANIKNYNQSIYNDNFLQQLATLSKKMHSLGIYHLDFHPGNIITNKFGINLIDNESIYQSSKPNTEILALMLGMVITDKKDKVRSEYFWQICKSTINIDEKYKSIFVSSSCKKSRKKIKNKY</sequence>
<dbReference type="InterPro" id="IPR011009">
    <property type="entry name" value="Kinase-like_dom_sf"/>
</dbReference>
<name>A0A6H1UGX6_9GAMM</name>
<dbReference type="Gene3D" id="1.10.510.10">
    <property type="entry name" value="Transferase(Phosphotransferase) domain 1"/>
    <property type="match status" value="1"/>
</dbReference>
<evidence type="ECO:0008006" key="3">
    <source>
        <dbReference type="Google" id="ProtNLM"/>
    </source>
</evidence>
<dbReference type="KEGG" id="fes:HER31_16495"/>
<dbReference type="AlphaFoldDB" id="A0A6H1UGX6"/>
<dbReference type="EMBL" id="CP051180">
    <property type="protein sequence ID" value="QIZ78357.1"/>
    <property type="molecule type" value="Genomic_DNA"/>
</dbReference>
<proteinExistence type="predicted"/>
<dbReference type="RefSeq" id="WP_168662245.1">
    <property type="nucleotide sequence ID" value="NZ_CP051180.1"/>
</dbReference>
<evidence type="ECO:0000313" key="2">
    <source>
        <dbReference type="Proteomes" id="UP000501602"/>
    </source>
</evidence>
<evidence type="ECO:0000313" key="1">
    <source>
        <dbReference type="EMBL" id="QIZ78357.1"/>
    </source>
</evidence>
<dbReference type="SUPFAM" id="SSF56112">
    <property type="entry name" value="Protein kinase-like (PK-like)"/>
    <property type="match status" value="1"/>
</dbReference>
<keyword evidence="2" id="KW-1185">Reference proteome</keyword>
<reference evidence="1 2" key="1">
    <citation type="submission" date="2020-04" db="EMBL/GenBank/DDBJ databases">
        <title>Ferrimonas sp. S7 isolated from sea water.</title>
        <authorList>
            <person name="Bae S.S."/>
            <person name="Baek K."/>
        </authorList>
    </citation>
    <scope>NUCLEOTIDE SEQUENCE [LARGE SCALE GENOMIC DNA]</scope>
    <source>
        <strain evidence="1 2">S7</strain>
    </source>
</reference>
<accession>A0A6H1UGX6</accession>
<dbReference type="Pfam" id="PF06293">
    <property type="entry name" value="Kdo"/>
    <property type="match status" value="1"/>
</dbReference>
<organism evidence="1 2">
    <name type="scientific">Ferrimonas lipolytica</name>
    <dbReference type="NCBI Taxonomy" id="2724191"/>
    <lineage>
        <taxon>Bacteria</taxon>
        <taxon>Pseudomonadati</taxon>
        <taxon>Pseudomonadota</taxon>
        <taxon>Gammaproteobacteria</taxon>
        <taxon>Alteromonadales</taxon>
        <taxon>Ferrimonadaceae</taxon>
        <taxon>Ferrimonas</taxon>
    </lineage>
</organism>